<feature type="compositionally biased region" description="Low complexity" evidence="1">
    <location>
        <begin position="325"/>
        <end position="350"/>
    </location>
</feature>
<gene>
    <name evidence="2" type="ORF">A1O7_02999</name>
</gene>
<dbReference type="EMBL" id="AMGW01000002">
    <property type="protein sequence ID" value="EXJ62561.1"/>
    <property type="molecule type" value="Genomic_DNA"/>
</dbReference>
<name>W9WDB9_9EURO</name>
<feature type="compositionally biased region" description="Basic and acidic residues" evidence="1">
    <location>
        <begin position="265"/>
        <end position="275"/>
    </location>
</feature>
<feature type="region of interest" description="Disordered" evidence="1">
    <location>
        <begin position="169"/>
        <end position="399"/>
    </location>
</feature>
<dbReference type="STRING" id="1182544.W9WDB9"/>
<feature type="compositionally biased region" description="Basic and acidic residues" evidence="1">
    <location>
        <begin position="1"/>
        <end position="20"/>
    </location>
</feature>
<comment type="caution">
    <text evidence="2">The sequence shown here is derived from an EMBL/GenBank/DDBJ whole genome shotgun (WGS) entry which is preliminary data.</text>
</comment>
<feature type="compositionally biased region" description="Acidic residues" evidence="1">
    <location>
        <begin position="222"/>
        <end position="233"/>
    </location>
</feature>
<dbReference type="GeneID" id="19177600"/>
<evidence type="ECO:0000256" key="1">
    <source>
        <dbReference type="SAM" id="MobiDB-lite"/>
    </source>
</evidence>
<dbReference type="HOGENOM" id="CLU_442788_0_0_1"/>
<feature type="region of interest" description="Disordered" evidence="1">
    <location>
        <begin position="1"/>
        <end position="77"/>
    </location>
</feature>
<feature type="compositionally biased region" description="Basic and acidic residues" evidence="1">
    <location>
        <begin position="383"/>
        <end position="399"/>
    </location>
</feature>
<feature type="region of interest" description="Disordered" evidence="1">
    <location>
        <begin position="412"/>
        <end position="440"/>
    </location>
</feature>
<evidence type="ECO:0000313" key="3">
    <source>
        <dbReference type="Proteomes" id="UP000019473"/>
    </source>
</evidence>
<dbReference type="Proteomes" id="UP000019473">
    <property type="component" value="Unassembled WGS sequence"/>
</dbReference>
<reference evidence="2 3" key="1">
    <citation type="submission" date="2013-03" db="EMBL/GenBank/DDBJ databases">
        <title>The Genome Sequence of Cladophialophora yegresii CBS 114405.</title>
        <authorList>
            <consortium name="The Broad Institute Genomics Platform"/>
            <person name="Cuomo C."/>
            <person name="de Hoog S."/>
            <person name="Gorbushina A."/>
            <person name="Walker B."/>
            <person name="Young S.K."/>
            <person name="Zeng Q."/>
            <person name="Gargeya S."/>
            <person name="Fitzgerald M."/>
            <person name="Haas B."/>
            <person name="Abouelleil A."/>
            <person name="Allen A.W."/>
            <person name="Alvarado L."/>
            <person name="Arachchi H.M."/>
            <person name="Berlin A.M."/>
            <person name="Chapman S.B."/>
            <person name="Gainer-Dewar J."/>
            <person name="Goldberg J."/>
            <person name="Griggs A."/>
            <person name="Gujja S."/>
            <person name="Hansen M."/>
            <person name="Howarth C."/>
            <person name="Imamovic A."/>
            <person name="Ireland A."/>
            <person name="Larimer J."/>
            <person name="McCowan C."/>
            <person name="Murphy C."/>
            <person name="Pearson M."/>
            <person name="Poon T.W."/>
            <person name="Priest M."/>
            <person name="Roberts A."/>
            <person name="Saif S."/>
            <person name="Shea T."/>
            <person name="Sisk P."/>
            <person name="Sykes S."/>
            <person name="Wortman J."/>
            <person name="Nusbaum C."/>
            <person name="Birren B."/>
        </authorList>
    </citation>
    <scope>NUCLEOTIDE SEQUENCE [LARGE SCALE GENOMIC DNA]</scope>
    <source>
        <strain evidence="2 3">CBS 114405</strain>
    </source>
</reference>
<keyword evidence="3" id="KW-1185">Reference proteome</keyword>
<dbReference type="AlphaFoldDB" id="W9WDB9"/>
<proteinExistence type="predicted"/>
<feature type="region of interest" description="Disordered" evidence="1">
    <location>
        <begin position="103"/>
        <end position="123"/>
    </location>
</feature>
<sequence>MDELRPRKDKAPDEGDRDVSCIKTRPQDTTPDYTSGSPLPGPSLGDVQTIDQASVTPDVSGQERAGDNPRKRSVKEDVMFVLNKRQKGSHNVREAAIANLRQGCRKPAGNHPAGMPDTESPKECRYLSKNSTISGPQEKAASERIFTVEATTPSPVQQDGLTEAERDLFPRNAATSKTETAGKAKFSERVDGKHGLAPGTELRTRSPTGGMWQSGSVVSNQIDEEDDSTDSMECESFAHDSVSQAPDLITPNEQRATSEATDEIIGEKHAIEGADHVSVMRLHDIENTASESPDSEDEFIPADSSYNKHEEDDEQPDQTTHHRPPNSGRGSRNSRSAESTTAAASNTSASDAQSPSTFDTRGRLSPSASPLTTPPDSRSVSRPRIEGRKTADLKEDEAGAIEKLKAMGVMFESDSEDEDQEMEGDDFQPLPPSRVDPLWQRPDRSRNLFEIDPSLDMTDPANRLTAVGILPSSTRPSKKKLMGNLLVYQCAEHKKRFGNPHQEVRRYPEEAPVTTVVQLGIDFDTPGDPQVKMEKATMTFREFLGAPTYPVIEARKDQLVFREKEPVQQLAGRNGRTRRKMEMDIFPFVDGGTQVNQLNGVRLLGARRRHRTAGHQD</sequence>
<evidence type="ECO:0000313" key="2">
    <source>
        <dbReference type="EMBL" id="EXJ62561.1"/>
    </source>
</evidence>
<feature type="compositionally biased region" description="Basic and acidic residues" evidence="1">
    <location>
        <begin position="64"/>
        <end position="77"/>
    </location>
</feature>
<dbReference type="eggNOG" id="ENOG502T3P2">
    <property type="taxonomic scope" value="Eukaryota"/>
</dbReference>
<feature type="compositionally biased region" description="Acidic residues" evidence="1">
    <location>
        <begin position="413"/>
        <end position="426"/>
    </location>
</feature>
<feature type="compositionally biased region" description="Polar residues" evidence="1">
    <location>
        <begin position="27"/>
        <end position="37"/>
    </location>
</feature>
<organism evidence="2 3">
    <name type="scientific">Cladophialophora yegresii CBS 114405</name>
    <dbReference type="NCBI Taxonomy" id="1182544"/>
    <lineage>
        <taxon>Eukaryota</taxon>
        <taxon>Fungi</taxon>
        <taxon>Dikarya</taxon>
        <taxon>Ascomycota</taxon>
        <taxon>Pezizomycotina</taxon>
        <taxon>Eurotiomycetes</taxon>
        <taxon>Chaetothyriomycetidae</taxon>
        <taxon>Chaetothyriales</taxon>
        <taxon>Herpotrichiellaceae</taxon>
        <taxon>Cladophialophora</taxon>
    </lineage>
</organism>
<feature type="compositionally biased region" description="Polar residues" evidence="1">
    <location>
        <begin position="49"/>
        <end position="59"/>
    </location>
</feature>
<dbReference type="RefSeq" id="XP_007755215.1">
    <property type="nucleotide sequence ID" value="XM_007757025.1"/>
</dbReference>
<protein>
    <submittedName>
        <fullName evidence="2">Uncharacterized protein</fullName>
    </submittedName>
</protein>
<feature type="compositionally biased region" description="Polar residues" evidence="1">
    <location>
        <begin position="205"/>
        <end position="221"/>
    </location>
</feature>
<feature type="compositionally biased region" description="Low complexity" evidence="1">
    <location>
        <begin position="364"/>
        <end position="377"/>
    </location>
</feature>
<accession>W9WDB9</accession>
<dbReference type="VEuPathDB" id="FungiDB:A1O7_02999"/>
<dbReference type="OrthoDB" id="4161771at2759"/>
<feature type="compositionally biased region" description="Basic and acidic residues" evidence="1">
    <location>
        <begin position="180"/>
        <end position="194"/>
    </location>
</feature>